<feature type="domain" description="Integrase catalytic" evidence="8">
    <location>
        <begin position="1003"/>
        <end position="1114"/>
    </location>
</feature>
<dbReference type="Gene3D" id="1.10.340.70">
    <property type="match status" value="1"/>
</dbReference>
<organism evidence="9 10">
    <name type="scientific">Oryzias latipes</name>
    <name type="common">Japanese rice fish</name>
    <name type="synonym">Japanese killifish</name>
    <dbReference type="NCBI Taxonomy" id="8090"/>
    <lineage>
        <taxon>Eukaryota</taxon>
        <taxon>Metazoa</taxon>
        <taxon>Chordata</taxon>
        <taxon>Craniata</taxon>
        <taxon>Vertebrata</taxon>
        <taxon>Euteleostomi</taxon>
        <taxon>Actinopterygii</taxon>
        <taxon>Neopterygii</taxon>
        <taxon>Teleostei</taxon>
        <taxon>Neoteleostei</taxon>
        <taxon>Acanthomorphata</taxon>
        <taxon>Ovalentaria</taxon>
        <taxon>Atherinomorphae</taxon>
        <taxon>Beloniformes</taxon>
        <taxon>Adrianichthyidae</taxon>
        <taxon>Oryziinae</taxon>
        <taxon>Oryzias</taxon>
    </lineage>
</organism>
<evidence type="ECO:0000259" key="8">
    <source>
        <dbReference type="PROSITE" id="PS50994"/>
    </source>
</evidence>
<dbReference type="PROSITE" id="PS50158">
    <property type="entry name" value="ZF_CCHC"/>
    <property type="match status" value="1"/>
</dbReference>
<dbReference type="Pfam" id="PF00665">
    <property type="entry name" value="rve"/>
    <property type="match status" value="1"/>
</dbReference>
<dbReference type="GeneTree" id="ENSGT00490000044642"/>
<dbReference type="GO" id="GO:0015074">
    <property type="term" value="P:DNA integration"/>
    <property type="evidence" value="ECO:0007669"/>
    <property type="project" value="InterPro"/>
</dbReference>
<reference evidence="9" key="2">
    <citation type="submission" date="2025-08" db="UniProtKB">
        <authorList>
            <consortium name="Ensembl"/>
        </authorList>
    </citation>
    <scope>IDENTIFICATION</scope>
    <source>
        <strain evidence="9">Hd-rR</strain>
    </source>
</reference>
<dbReference type="InterPro" id="IPR050951">
    <property type="entry name" value="Retrovirus_Pol_polyprotein"/>
</dbReference>
<evidence type="ECO:0000256" key="5">
    <source>
        <dbReference type="SAM" id="MobiDB-lite"/>
    </source>
</evidence>
<dbReference type="PANTHER" id="PTHR37984">
    <property type="entry name" value="PROTEIN CBG26694"/>
    <property type="match status" value="1"/>
</dbReference>
<dbReference type="Gene3D" id="3.30.70.270">
    <property type="match status" value="2"/>
</dbReference>
<dbReference type="FunFam" id="3.30.70.270:FF:000026">
    <property type="entry name" value="Transposon Ty3-G Gag-Pol polyprotein"/>
    <property type="match status" value="1"/>
</dbReference>
<evidence type="ECO:0000256" key="2">
    <source>
        <dbReference type="ARBA" id="ARBA00012180"/>
    </source>
</evidence>
<evidence type="ECO:0000259" key="7">
    <source>
        <dbReference type="PROSITE" id="PS50878"/>
    </source>
</evidence>
<evidence type="ECO:0000259" key="6">
    <source>
        <dbReference type="PROSITE" id="PS50158"/>
    </source>
</evidence>
<feature type="domain" description="CCHC-type" evidence="6">
    <location>
        <begin position="236"/>
        <end position="252"/>
    </location>
</feature>
<dbReference type="Proteomes" id="UP000001038">
    <property type="component" value="Chromosome 16"/>
</dbReference>
<protein>
    <recommendedName>
        <fullName evidence="3">Gypsy retrotransposon integrase-like protein 1</fullName>
        <ecNumber evidence="2">3.1.26.4</ecNumber>
    </recommendedName>
</protein>
<dbReference type="Gene3D" id="3.10.10.10">
    <property type="entry name" value="HIV Type 1 Reverse Transcriptase, subunit A, domain 1"/>
    <property type="match status" value="1"/>
</dbReference>
<dbReference type="SMART" id="SM00343">
    <property type="entry name" value="ZnF_C2HC"/>
    <property type="match status" value="1"/>
</dbReference>
<dbReference type="Pfam" id="PF00078">
    <property type="entry name" value="RVT_1"/>
    <property type="match status" value="1"/>
</dbReference>
<dbReference type="Bgee" id="ENSORLG00000022997">
    <property type="expression patterns" value="Expressed in blastula and 7 other cell types or tissues"/>
</dbReference>
<dbReference type="FunFam" id="3.10.20.370:FF:000001">
    <property type="entry name" value="Retrovirus-related Pol polyprotein from transposon 17.6-like protein"/>
    <property type="match status" value="1"/>
</dbReference>
<dbReference type="GO" id="GO:0004523">
    <property type="term" value="F:RNA-DNA hybrid ribonuclease activity"/>
    <property type="evidence" value="ECO:0007669"/>
    <property type="project" value="UniProtKB-EC"/>
</dbReference>
<dbReference type="InterPro" id="IPR000477">
    <property type="entry name" value="RT_dom"/>
</dbReference>
<sequence length="1314" mass="148652">MAKFNPPANFPFDKPTEWPDWRQRFERYRIATKLNKDEGTVQVSCLIYAMGAEAENIFKSFTFNEEGDRDKIEVVLAKFDDYFFPRRNVIHERACFHQRVQRTGEKAESFIRALYELSEHCDFGAAREEHIRDRIVVGIQDKELSRRLQLMSDLTLALTVQTVRQAEEVAAQVSLQGDAAAVQEVRHRNKNPNWRQQHKPGKSNAHSKWGEPVKKCGRCGKLPHRGEEKCPASKAKCHNCHKMGHWARACRSSRSVNEVTEAQEGEQTSYFLGSICDAKEKKSEAWTVLLQVESVPVQFKIDTGADVNIINEDTFQALDTGKVLHPPDLPLDSPGGELSCLGCFDAAVSYKNKSYTSKIYVVHGHRVNNLLSRSLSVEMNLVRRVDEIANYTNEQTTGSQPFGEHGILKTAPVKIELKEGAVPHAVHTARRVPFPMLQKVKEELVRMEQNDIIKRVTKPTEWCAPMVPVLKKHTGKARICVDLTKLNKSVKRERYILPTSDEITSKLSGATVFSSLDAASGFWQIPLHPDSCELTTFITPFGRYCFKRLPFGITSAPEIFQRKMLETLEGLEGVEVFMDDILVHGATMEEHDARLERVLRRIDSAGLKLNKEKCSLGQNQLRFLGHLIDKSGVRPDPEKVEAINQLTPPQNVQELKRVLGMVNYLGKYIPSLATVGQPLFDLLRTKNAWTWGPSQQSAFDNIKVMLTTAPVLTFYDVTKQTAVSADASSYGLGAVLLQLHGEEWRPVAYCSRRLSEAETRYAQIEKECLASVWACEKFDKYLRGLDRFRLETDHRPLVPLVNSRSLDDVPLRCQRLLMRLMRYNPEAVYVPGKTLVVADTLSRCPQARTSEPTDMHSEVECYVATVVQSIPASPSRIDGIRAATAKDRELQTVIELVRKGWPEYKDKVPINVRAYMKVKNELAETNGLLIRGCRIVIPKSERGEILKKIHAGHQGLTKCRERANSSVWWPGLSAELKNTVMQCQTCQEQKRSQQKEPLISTPLPDRPWKRIGLDLCEYNKNNYLIVSDYYSRFLEILHLPSTTSFQVIQRLKATFARFGIPDEVVSDNGPQFSCAEFREFAKDMDFQHLTSSPHHPQGNGHAERAVQTAKKILRQEDPLIALMCYRSTPCSSTGVSPAELLMGRKIRTTLLTLEKNLQPKWPDRKAVFQRDAVEKTKQAFYYNRRHGARPLPVLRPGDTVLTKLDQEKNWSTPAVVSKECITPRSYLLETPQGVMFRRNRRHLRSNTPQQVVTAALPTSAEPSEVEPVPSATAPASETALQPQVFTAASSPAAALKTVYTRSGRMSKPVKRLDL</sequence>
<keyword evidence="4" id="KW-0863">Zinc-finger</keyword>
<evidence type="ECO:0000313" key="10">
    <source>
        <dbReference type="Proteomes" id="UP000001038"/>
    </source>
</evidence>
<dbReference type="SUPFAM" id="SSF50630">
    <property type="entry name" value="Acid proteases"/>
    <property type="match status" value="1"/>
</dbReference>
<dbReference type="FunFam" id="3.30.420.10:FF:000063">
    <property type="entry name" value="Retrovirus-related Pol polyprotein from transposon 297-like Protein"/>
    <property type="match status" value="1"/>
</dbReference>
<dbReference type="InterPro" id="IPR001584">
    <property type="entry name" value="Integrase_cat-core"/>
</dbReference>
<name>A0A3B3HBT8_ORYLA</name>
<dbReference type="InterPro" id="IPR036397">
    <property type="entry name" value="RNaseH_sf"/>
</dbReference>
<dbReference type="SUPFAM" id="SSF53098">
    <property type="entry name" value="Ribonuclease H-like"/>
    <property type="match status" value="1"/>
</dbReference>
<dbReference type="Gene3D" id="3.30.420.10">
    <property type="entry name" value="Ribonuclease H-like superfamily/Ribonuclease H"/>
    <property type="match status" value="1"/>
</dbReference>
<dbReference type="Ensembl" id="ENSORLT00000031785.1">
    <property type="protein sequence ID" value="ENSORLP00000028995.1"/>
    <property type="gene ID" value="ENSORLG00000022997.1"/>
</dbReference>
<reference evidence="9 10" key="1">
    <citation type="journal article" date="2007" name="Nature">
        <title>The medaka draft genome and insights into vertebrate genome evolution.</title>
        <authorList>
            <person name="Kasahara M."/>
            <person name="Naruse K."/>
            <person name="Sasaki S."/>
            <person name="Nakatani Y."/>
            <person name="Qu W."/>
            <person name="Ahsan B."/>
            <person name="Yamada T."/>
            <person name="Nagayasu Y."/>
            <person name="Doi K."/>
            <person name="Kasai Y."/>
            <person name="Jindo T."/>
            <person name="Kobayashi D."/>
            <person name="Shimada A."/>
            <person name="Toyoda A."/>
            <person name="Kuroki Y."/>
            <person name="Fujiyama A."/>
            <person name="Sasaki T."/>
            <person name="Shimizu A."/>
            <person name="Asakawa S."/>
            <person name="Shimizu N."/>
            <person name="Hashimoto S."/>
            <person name="Yang J."/>
            <person name="Lee Y."/>
            <person name="Matsushima K."/>
            <person name="Sugano S."/>
            <person name="Sakaizumi M."/>
            <person name="Narita T."/>
            <person name="Ohishi K."/>
            <person name="Haga S."/>
            <person name="Ohta F."/>
            <person name="Nomoto H."/>
            <person name="Nogata K."/>
            <person name="Morishita T."/>
            <person name="Endo T."/>
            <person name="Shin-I T."/>
            <person name="Takeda H."/>
            <person name="Morishita S."/>
            <person name="Kohara Y."/>
        </authorList>
    </citation>
    <scope>NUCLEOTIDE SEQUENCE [LARGE SCALE GENOMIC DNA]</scope>
    <source>
        <strain evidence="9 10">Hd-rR</strain>
    </source>
</reference>
<dbReference type="EC" id="3.1.26.4" evidence="2"/>
<dbReference type="CDD" id="cd01647">
    <property type="entry name" value="RT_LTR"/>
    <property type="match status" value="1"/>
</dbReference>
<keyword evidence="4" id="KW-0862">Zinc</keyword>
<dbReference type="InterPro" id="IPR012337">
    <property type="entry name" value="RNaseH-like_sf"/>
</dbReference>
<dbReference type="InterPro" id="IPR001878">
    <property type="entry name" value="Znf_CCHC"/>
</dbReference>
<dbReference type="Pfam" id="PF17919">
    <property type="entry name" value="RT_RNaseH_2"/>
    <property type="match status" value="1"/>
</dbReference>
<dbReference type="InterPro" id="IPR041577">
    <property type="entry name" value="RT_RNaseH_2"/>
</dbReference>
<keyword evidence="4" id="KW-0479">Metal-binding</keyword>
<dbReference type="CDD" id="cd09274">
    <property type="entry name" value="RNase_HI_RT_Ty3"/>
    <property type="match status" value="1"/>
</dbReference>
<feature type="region of interest" description="Disordered" evidence="5">
    <location>
        <begin position="1245"/>
        <end position="1279"/>
    </location>
</feature>
<dbReference type="FunFam" id="1.10.340.70:FF:000003">
    <property type="entry name" value="Protein CBG25708"/>
    <property type="match status" value="1"/>
</dbReference>
<dbReference type="InterPro" id="IPR043502">
    <property type="entry name" value="DNA/RNA_pol_sf"/>
</dbReference>
<dbReference type="GO" id="GO:0003676">
    <property type="term" value="F:nucleic acid binding"/>
    <property type="evidence" value="ECO:0007669"/>
    <property type="project" value="InterPro"/>
</dbReference>
<dbReference type="Gene3D" id="4.10.60.10">
    <property type="entry name" value="Zinc finger, CCHC-type"/>
    <property type="match status" value="1"/>
</dbReference>
<dbReference type="InParanoid" id="A0A3B3HBT8"/>
<reference evidence="9" key="3">
    <citation type="submission" date="2025-09" db="UniProtKB">
        <authorList>
            <consortium name="Ensembl"/>
        </authorList>
    </citation>
    <scope>IDENTIFICATION</scope>
    <source>
        <strain evidence="9">Hd-rR</strain>
    </source>
</reference>
<dbReference type="InterPro" id="IPR043128">
    <property type="entry name" value="Rev_trsase/Diguanyl_cyclase"/>
</dbReference>
<dbReference type="GO" id="GO:0008270">
    <property type="term" value="F:zinc ion binding"/>
    <property type="evidence" value="ECO:0007669"/>
    <property type="project" value="UniProtKB-KW"/>
</dbReference>
<evidence type="ECO:0000256" key="3">
    <source>
        <dbReference type="ARBA" id="ARBA00039658"/>
    </source>
</evidence>
<feature type="domain" description="Reverse transcriptase" evidence="7">
    <location>
        <begin position="450"/>
        <end position="628"/>
    </location>
</feature>
<comment type="similarity">
    <text evidence="1">Belongs to the beta type-B retroviral polymerase family. HERV class-II K(HML-2) pol subfamily.</text>
</comment>
<keyword evidence="10" id="KW-1185">Reference proteome</keyword>
<dbReference type="SUPFAM" id="SSF56672">
    <property type="entry name" value="DNA/RNA polymerases"/>
    <property type="match status" value="1"/>
</dbReference>
<dbReference type="InterPro" id="IPR021109">
    <property type="entry name" value="Peptidase_aspartic_dom_sf"/>
</dbReference>
<evidence type="ECO:0000256" key="4">
    <source>
        <dbReference type="PROSITE-ProRule" id="PRU00047"/>
    </source>
</evidence>
<dbReference type="Pfam" id="PF17921">
    <property type="entry name" value="Integrase_H2C2"/>
    <property type="match status" value="1"/>
</dbReference>
<dbReference type="PROSITE" id="PS50994">
    <property type="entry name" value="INTEGRASE"/>
    <property type="match status" value="1"/>
</dbReference>
<evidence type="ECO:0000256" key="1">
    <source>
        <dbReference type="ARBA" id="ARBA00010879"/>
    </source>
</evidence>
<dbReference type="PROSITE" id="PS50878">
    <property type="entry name" value="RT_POL"/>
    <property type="match status" value="1"/>
</dbReference>
<evidence type="ECO:0000313" key="9">
    <source>
        <dbReference type="Ensembl" id="ENSORLP00000028995.1"/>
    </source>
</evidence>
<dbReference type="InterPro" id="IPR041588">
    <property type="entry name" value="Integrase_H2C2"/>
</dbReference>
<accession>A0A3B3HBT8</accession>
<proteinExistence type="inferred from homology"/>
<dbReference type="PANTHER" id="PTHR37984:SF9">
    <property type="entry name" value="INTEGRASE CATALYTIC DOMAIN-CONTAINING PROTEIN"/>
    <property type="match status" value="1"/>
</dbReference>